<dbReference type="PANTHER" id="PTHR16305">
    <property type="entry name" value="TESTICULAR SOLUBLE ADENYLYL CYCLASE"/>
    <property type="match status" value="1"/>
</dbReference>
<evidence type="ECO:0000313" key="4">
    <source>
        <dbReference type="EMBL" id="MCK7615479.1"/>
    </source>
</evidence>
<protein>
    <submittedName>
        <fullName evidence="4">AAA family ATPase</fullName>
    </submittedName>
</protein>
<dbReference type="Proteomes" id="UP001431221">
    <property type="component" value="Unassembled WGS sequence"/>
</dbReference>
<keyword evidence="1" id="KW-0547">Nucleotide-binding</keyword>
<keyword evidence="5" id="KW-1185">Reference proteome</keyword>
<evidence type="ECO:0000256" key="1">
    <source>
        <dbReference type="ARBA" id="ARBA00022741"/>
    </source>
</evidence>
<dbReference type="InterPro" id="IPR027417">
    <property type="entry name" value="P-loop_NTPase"/>
</dbReference>
<dbReference type="Gene3D" id="3.30.70.1230">
    <property type="entry name" value="Nucleotide cyclase"/>
    <property type="match status" value="1"/>
</dbReference>
<evidence type="ECO:0000256" key="2">
    <source>
        <dbReference type="ARBA" id="ARBA00022840"/>
    </source>
</evidence>
<sequence length="986" mass="107461">MAADPGLSAAGFHAALTVAVIGFDDPDGLREQLSAEELSFLSGRLGTACAVAASEFGGKLVHQTGGPRILVFGVPTLHELDAERAVLAAQKVLRTFGRDGFGHPVRLRCGVASGDGTIVLDQGPNTAPFEITGTATDQAKRLESEAPQGVLLISPETHALFRSDFMARKVQLQNGTETVFEVSPAVSPMARNDSHEADRAPPPFTGRSNELGTLRICWEAAKQGTPQTIMLVGEPGIGKSSLIRALMKETQADHPLVLSFYGSVHHRRTPFYPIAQGLYTFLGLKGLQSPTLLATVIQQLLDDLGLDTRRHRANLSAILKGGGLDSTPLQLNKDVDAPNETLVACLERLAAIHPVLLVYEDAHWMDISTLESVCLLQQKLGKSRLMTLVSRRPGKTAVDLTGAVKLTCRVGQLREDQTRKLAGLLRPETMSDAHFEQIVQRSDGIPLFLEELMNNAAEDGGTDPAVAASARVPASLRETLAARLSHLGKARDLLLQAAVIGREFVAPLLQDITGKPANRLKDHLMTLQRANLIYRKGAFEEGLFEFKHSLVQELAYQSLAPHKRKSCHRAIADALTQTPDRYPPVAVEVIARHFERGGDVTTALDYLELAGMDAVRVAAHRDAGRYFGKALELAQEIDDTAERERTVSRFLLLLGPQLIAKHGFASNEVREVYCKARSLSSIETGSAEVLQMLWGLWGAHMVKAEVGFAKQLSDDFLRHAMIRQDPIEVTAGHYMSGVGAFYTGALEDAETSMLAAVEASSTADFEEMVTRYSLDLGILARSYLSWCYALLDRPDALRDNCLSLETASLLSDHAFCRAFSSCFMATAFNFADDRAEAERHALTAMDLSRQEGFAQQLAQAEINLGRARSVPGDKSGLRLMEAGLKAYLATGAVLARPYAEAWIAEARLVDGDPQTVLEMLTNVRRFTLRSGERYFDAELYRLTARAAGMTRPDTHPLVRQLLAKAERQARQTGSRLHLARTSKAGG</sequence>
<evidence type="ECO:0000259" key="3">
    <source>
        <dbReference type="PROSITE" id="PS50125"/>
    </source>
</evidence>
<dbReference type="InterPro" id="IPR041664">
    <property type="entry name" value="AAA_16"/>
</dbReference>
<proteinExistence type="predicted"/>
<dbReference type="SUPFAM" id="SSF52540">
    <property type="entry name" value="P-loop containing nucleoside triphosphate hydrolases"/>
    <property type="match status" value="1"/>
</dbReference>
<reference evidence="4" key="1">
    <citation type="submission" date="2022-04" db="EMBL/GenBank/DDBJ databases">
        <title>Roseibium sp. CAU 1639 isolated from mud.</title>
        <authorList>
            <person name="Kim W."/>
        </authorList>
    </citation>
    <scope>NUCLEOTIDE SEQUENCE</scope>
    <source>
        <strain evidence="4">CAU 1639</strain>
    </source>
</reference>
<dbReference type="Pfam" id="PF13191">
    <property type="entry name" value="AAA_16"/>
    <property type="match status" value="1"/>
</dbReference>
<name>A0ABT0H1D3_9HYPH</name>
<accession>A0ABT0H1D3</accession>
<feature type="domain" description="Guanylate cyclase" evidence="3">
    <location>
        <begin position="14"/>
        <end position="143"/>
    </location>
</feature>
<gene>
    <name evidence="4" type="ORF">M0H32_25195</name>
</gene>
<dbReference type="PROSITE" id="PS50125">
    <property type="entry name" value="GUANYLATE_CYCLASE_2"/>
    <property type="match status" value="1"/>
</dbReference>
<dbReference type="RefSeq" id="WP_248159037.1">
    <property type="nucleotide sequence ID" value="NZ_JALNMJ010000026.1"/>
</dbReference>
<dbReference type="InterPro" id="IPR029787">
    <property type="entry name" value="Nucleotide_cyclase"/>
</dbReference>
<dbReference type="SUPFAM" id="SSF55073">
    <property type="entry name" value="Nucleotide cyclase"/>
    <property type="match status" value="1"/>
</dbReference>
<keyword evidence="2" id="KW-0067">ATP-binding</keyword>
<dbReference type="EMBL" id="JALNMJ010000026">
    <property type="protein sequence ID" value="MCK7615479.1"/>
    <property type="molecule type" value="Genomic_DNA"/>
</dbReference>
<comment type="caution">
    <text evidence="4">The sequence shown here is derived from an EMBL/GenBank/DDBJ whole genome shotgun (WGS) entry which is preliminary data.</text>
</comment>
<evidence type="ECO:0000313" key="5">
    <source>
        <dbReference type="Proteomes" id="UP001431221"/>
    </source>
</evidence>
<dbReference type="Gene3D" id="3.40.50.300">
    <property type="entry name" value="P-loop containing nucleotide triphosphate hydrolases"/>
    <property type="match status" value="1"/>
</dbReference>
<organism evidence="4 5">
    <name type="scientific">Roseibium sediminicola</name>
    <dbReference type="NCBI Taxonomy" id="2933272"/>
    <lineage>
        <taxon>Bacteria</taxon>
        <taxon>Pseudomonadati</taxon>
        <taxon>Pseudomonadota</taxon>
        <taxon>Alphaproteobacteria</taxon>
        <taxon>Hyphomicrobiales</taxon>
        <taxon>Stappiaceae</taxon>
        <taxon>Roseibium</taxon>
    </lineage>
</organism>
<dbReference type="InterPro" id="IPR001054">
    <property type="entry name" value="A/G_cyclase"/>
</dbReference>
<dbReference type="PANTHER" id="PTHR16305:SF28">
    <property type="entry name" value="GUANYLATE CYCLASE DOMAIN-CONTAINING PROTEIN"/>
    <property type="match status" value="1"/>
</dbReference>